<accession>A0ABQ2PPN4</accession>
<sequence length="310" mass="34176">MDRRHPPVAGTVRVKQNRVYVLPSGFGMAYAFTCVLVLIGAINYQLSLAYMFAFLMLGLGHAGLIQSFRNLLGLTITAGMPPPVFAGGAAHFPVQLGDARTYTRHNLRIHAGRNKEAVQASLAAGGEAQVWLPVPAPVRGWLTLPRITVETRYPTGWCRAWTHAHLHAQCLVYPAPEKNPPAWPDGVGEEQTGLRARAGEEDFAGLRQYQPGDTFRQIAWKQSARLEWLAVRTHDAPHSSMLRLRWEDTAGLNTEARLSRLTAWVLLADASGRPYTLTLPGRHIEPASGTRHRETCLRALALFGLPEGKS</sequence>
<feature type="transmembrane region" description="Helical" evidence="1">
    <location>
        <begin position="48"/>
        <end position="65"/>
    </location>
</feature>
<evidence type="ECO:0000313" key="4">
    <source>
        <dbReference type="Proteomes" id="UP000621859"/>
    </source>
</evidence>
<dbReference type="InterPro" id="IPR002881">
    <property type="entry name" value="DUF58"/>
</dbReference>
<proteinExistence type="predicted"/>
<dbReference type="Pfam" id="PF01882">
    <property type="entry name" value="DUF58"/>
    <property type="match status" value="1"/>
</dbReference>
<feature type="domain" description="DUF58" evidence="2">
    <location>
        <begin position="206"/>
        <end position="237"/>
    </location>
</feature>
<protein>
    <recommendedName>
        <fullName evidence="2">DUF58 domain-containing protein</fullName>
    </recommendedName>
</protein>
<gene>
    <name evidence="3" type="ORF">GCM10010971_34010</name>
</gene>
<dbReference type="PANTHER" id="PTHR34351:SF1">
    <property type="entry name" value="SLR1927 PROTEIN"/>
    <property type="match status" value="1"/>
</dbReference>
<comment type="caution">
    <text evidence="3">The sequence shown here is derived from an EMBL/GenBank/DDBJ whole genome shotgun (WGS) entry which is preliminary data.</text>
</comment>
<evidence type="ECO:0000256" key="1">
    <source>
        <dbReference type="SAM" id="Phobius"/>
    </source>
</evidence>
<dbReference type="EMBL" id="BMLY01000006">
    <property type="protein sequence ID" value="GGP27582.1"/>
    <property type="molecule type" value="Genomic_DNA"/>
</dbReference>
<dbReference type="PANTHER" id="PTHR34351">
    <property type="entry name" value="SLR1927 PROTEIN-RELATED"/>
    <property type="match status" value="1"/>
</dbReference>
<keyword evidence="4" id="KW-1185">Reference proteome</keyword>
<organism evidence="3 4">
    <name type="scientific">Silvimonas amylolytica</name>
    <dbReference type="NCBI Taxonomy" id="449663"/>
    <lineage>
        <taxon>Bacteria</taxon>
        <taxon>Pseudomonadati</taxon>
        <taxon>Pseudomonadota</taxon>
        <taxon>Betaproteobacteria</taxon>
        <taxon>Neisseriales</taxon>
        <taxon>Chitinibacteraceae</taxon>
        <taxon>Silvimonas</taxon>
    </lineage>
</organism>
<dbReference type="Proteomes" id="UP000621859">
    <property type="component" value="Unassembled WGS sequence"/>
</dbReference>
<evidence type="ECO:0000313" key="3">
    <source>
        <dbReference type="EMBL" id="GGP27582.1"/>
    </source>
</evidence>
<feature type="transmembrane region" description="Helical" evidence="1">
    <location>
        <begin position="20"/>
        <end position="42"/>
    </location>
</feature>
<keyword evidence="1" id="KW-0812">Transmembrane</keyword>
<evidence type="ECO:0000259" key="2">
    <source>
        <dbReference type="Pfam" id="PF01882"/>
    </source>
</evidence>
<reference evidence="4" key="1">
    <citation type="journal article" date="2019" name="Int. J. Syst. Evol. Microbiol.">
        <title>The Global Catalogue of Microorganisms (GCM) 10K type strain sequencing project: providing services to taxonomists for standard genome sequencing and annotation.</title>
        <authorList>
            <consortium name="The Broad Institute Genomics Platform"/>
            <consortium name="The Broad Institute Genome Sequencing Center for Infectious Disease"/>
            <person name="Wu L."/>
            <person name="Ma J."/>
        </authorList>
    </citation>
    <scope>NUCLEOTIDE SEQUENCE [LARGE SCALE GENOMIC DNA]</scope>
    <source>
        <strain evidence="4">CGMCC 1.8860</strain>
    </source>
</reference>
<name>A0ABQ2PPN4_9NEIS</name>
<keyword evidence="1" id="KW-1133">Transmembrane helix</keyword>
<keyword evidence="1" id="KW-0472">Membrane</keyword>